<dbReference type="EMBL" id="MRZV01000003">
    <property type="protein sequence ID" value="PIK62919.1"/>
    <property type="molecule type" value="Genomic_DNA"/>
</dbReference>
<feature type="compositionally biased region" description="Basic and acidic residues" evidence="1">
    <location>
        <begin position="91"/>
        <end position="123"/>
    </location>
</feature>
<gene>
    <name evidence="2" type="ORF">BSL78_00154</name>
</gene>
<feature type="compositionally biased region" description="Basic and acidic residues" evidence="1">
    <location>
        <begin position="1"/>
        <end position="10"/>
    </location>
</feature>
<protein>
    <submittedName>
        <fullName evidence="2">Uncharacterized protein</fullName>
    </submittedName>
</protein>
<comment type="caution">
    <text evidence="2">The sequence shown here is derived from an EMBL/GenBank/DDBJ whole genome shotgun (WGS) entry which is preliminary data.</text>
</comment>
<accession>A0A2G8LRP2</accession>
<feature type="region of interest" description="Disordered" evidence="1">
    <location>
        <begin position="312"/>
        <end position="366"/>
    </location>
</feature>
<organism evidence="2 3">
    <name type="scientific">Stichopus japonicus</name>
    <name type="common">Sea cucumber</name>
    <dbReference type="NCBI Taxonomy" id="307972"/>
    <lineage>
        <taxon>Eukaryota</taxon>
        <taxon>Metazoa</taxon>
        <taxon>Echinodermata</taxon>
        <taxon>Eleutherozoa</taxon>
        <taxon>Echinozoa</taxon>
        <taxon>Holothuroidea</taxon>
        <taxon>Aspidochirotacea</taxon>
        <taxon>Aspidochirotida</taxon>
        <taxon>Stichopodidae</taxon>
        <taxon>Apostichopus</taxon>
    </lineage>
</organism>
<dbReference type="AlphaFoldDB" id="A0A2G8LRP2"/>
<evidence type="ECO:0000256" key="1">
    <source>
        <dbReference type="SAM" id="MobiDB-lite"/>
    </source>
</evidence>
<keyword evidence="3" id="KW-1185">Reference proteome</keyword>
<feature type="compositionally biased region" description="Polar residues" evidence="1">
    <location>
        <begin position="262"/>
        <end position="271"/>
    </location>
</feature>
<name>A0A2G8LRP2_STIJA</name>
<evidence type="ECO:0000313" key="2">
    <source>
        <dbReference type="EMBL" id="PIK62919.1"/>
    </source>
</evidence>
<feature type="region of interest" description="Disordered" evidence="1">
    <location>
        <begin position="40"/>
        <end position="276"/>
    </location>
</feature>
<dbReference type="Proteomes" id="UP000230750">
    <property type="component" value="Unassembled WGS sequence"/>
</dbReference>
<feature type="region of interest" description="Disordered" evidence="1">
    <location>
        <begin position="1"/>
        <end position="27"/>
    </location>
</feature>
<proteinExistence type="predicted"/>
<feature type="compositionally biased region" description="Basic and acidic residues" evidence="1">
    <location>
        <begin position="347"/>
        <end position="366"/>
    </location>
</feature>
<feature type="compositionally biased region" description="Polar residues" evidence="1">
    <location>
        <begin position="168"/>
        <end position="214"/>
    </location>
</feature>
<reference evidence="2 3" key="1">
    <citation type="journal article" date="2017" name="PLoS Biol.">
        <title>The sea cucumber genome provides insights into morphological evolution and visceral regeneration.</title>
        <authorList>
            <person name="Zhang X."/>
            <person name="Sun L."/>
            <person name="Yuan J."/>
            <person name="Sun Y."/>
            <person name="Gao Y."/>
            <person name="Zhang L."/>
            <person name="Li S."/>
            <person name="Dai H."/>
            <person name="Hamel J.F."/>
            <person name="Liu C."/>
            <person name="Yu Y."/>
            <person name="Liu S."/>
            <person name="Lin W."/>
            <person name="Guo K."/>
            <person name="Jin S."/>
            <person name="Xu P."/>
            <person name="Storey K.B."/>
            <person name="Huan P."/>
            <person name="Zhang T."/>
            <person name="Zhou Y."/>
            <person name="Zhang J."/>
            <person name="Lin C."/>
            <person name="Li X."/>
            <person name="Xing L."/>
            <person name="Huo D."/>
            <person name="Sun M."/>
            <person name="Wang L."/>
            <person name="Mercier A."/>
            <person name="Li F."/>
            <person name="Yang H."/>
            <person name="Xiang J."/>
        </authorList>
    </citation>
    <scope>NUCLEOTIDE SEQUENCE [LARGE SCALE GENOMIC DNA]</scope>
    <source>
        <strain evidence="2">Shaxun</strain>
        <tissue evidence="2">Muscle</tissue>
    </source>
</reference>
<evidence type="ECO:0000313" key="3">
    <source>
        <dbReference type="Proteomes" id="UP000230750"/>
    </source>
</evidence>
<sequence length="462" mass="50743">MSRRNSEYKRSSTHQAGLTERLLGHDAKERITSTLKALGIYKGDGGQSSSSGSHAKSTDLDLPLWDLPKSTGNKEDRHSSSWTTPEGNPTLDDRGPHLREHHSDYGASHRDDSHRVHPEHSTIQERSLYDPTDQFHVKPDDTSFGLPYHENNAGNIVPYGQEQQQQQWNESSYTQNETGLLSQEGNFSSTGGSDTNANNAWNSHPFNNPPSSYAPSGAQDPVTSSFGPPWQQGSPNPPPLFNGPYNSAAIHPSGDAIKGTNLIGNSKTPDQPRQPRGLFDAVKKTTYVNPSRPNLKPLVEVTISNPAALTLPKGDVVPNRDATKLTGEGKGAQKEHGGSGTKRSHEKSHPGGHERPSKEAKLLPDIKKRRPLVLPGENELKHYENDPERLPLIRKIMKGSPAHQMETLQLAGIQDALRGKNILDWKCYVCRKMTGSWQSNSEEAPFAPCGAMSQVDYATVYN</sequence>